<dbReference type="Proteomes" id="UP001183414">
    <property type="component" value="Unassembled WGS sequence"/>
</dbReference>
<name>A0ABU2NSQ3_9ACTN</name>
<dbReference type="PANTHER" id="PTHR38011:SF11">
    <property type="entry name" value="2,5-DIAMINO-6-RIBOSYLAMINO-4(3H)-PYRIMIDINONE 5'-PHOSPHATE REDUCTASE"/>
    <property type="match status" value="1"/>
</dbReference>
<dbReference type="RefSeq" id="WP_311672834.1">
    <property type="nucleotide sequence ID" value="NZ_JAVREQ010000006.1"/>
</dbReference>
<dbReference type="PANTHER" id="PTHR38011">
    <property type="entry name" value="DIHYDROFOLATE REDUCTASE FAMILY PROTEIN (AFU_ORTHOLOGUE AFUA_8G06820)"/>
    <property type="match status" value="1"/>
</dbReference>
<evidence type="ECO:0000259" key="1">
    <source>
        <dbReference type="Pfam" id="PF01872"/>
    </source>
</evidence>
<gene>
    <name evidence="2" type="ORF">RM572_09590</name>
</gene>
<feature type="domain" description="Bacterial bifunctional deaminase-reductase C-terminal" evidence="1">
    <location>
        <begin position="13"/>
        <end position="195"/>
    </location>
</feature>
<dbReference type="InterPro" id="IPR050765">
    <property type="entry name" value="Riboflavin_Biosynth_HTPR"/>
</dbReference>
<keyword evidence="3" id="KW-1185">Reference proteome</keyword>
<dbReference type="SUPFAM" id="SSF53597">
    <property type="entry name" value="Dihydrofolate reductase-like"/>
    <property type="match status" value="1"/>
</dbReference>
<proteinExistence type="predicted"/>
<dbReference type="InterPro" id="IPR024072">
    <property type="entry name" value="DHFR-like_dom_sf"/>
</dbReference>
<accession>A0ABU2NSQ3</accession>
<reference evidence="3" key="1">
    <citation type="submission" date="2023-07" db="EMBL/GenBank/DDBJ databases">
        <title>30 novel species of actinomycetes from the DSMZ collection.</title>
        <authorList>
            <person name="Nouioui I."/>
        </authorList>
    </citation>
    <scope>NUCLEOTIDE SEQUENCE [LARGE SCALE GENOMIC DNA]</scope>
    <source>
        <strain evidence="3">DSM 42041</strain>
    </source>
</reference>
<comment type="caution">
    <text evidence="2">The sequence shown here is derived from an EMBL/GenBank/DDBJ whole genome shotgun (WGS) entry which is preliminary data.</text>
</comment>
<dbReference type="EMBL" id="JAVREQ010000006">
    <property type="protein sequence ID" value="MDT0379022.1"/>
    <property type="molecule type" value="Genomic_DNA"/>
</dbReference>
<dbReference type="Pfam" id="PF01872">
    <property type="entry name" value="RibD_C"/>
    <property type="match status" value="1"/>
</dbReference>
<protein>
    <submittedName>
        <fullName evidence="2">Dihydrofolate reductase family protein</fullName>
    </submittedName>
</protein>
<dbReference type="Gene3D" id="3.40.430.10">
    <property type="entry name" value="Dihydrofolate Reductase, subunit A"/>
    <property type="match status" value="1"/>
</dbReference>
<dbReference type="InterPro" id="IPR002734">
    <property type="entry name" value="RibDG_C"/>
</dbReference>
<evidence type="ECO:0000313" key="3">
    <source>
        <dbReference type="Proteomes" id="UP001183414"/>
    </source>
</evidence>
<evidence type="ECO:0000313" key="2">
    <source>
        <dbReference type="EMBL" id="MDT0379022.1"/>
    </source>
</evidence>
<organism evidence="2 3">
    <name type="scientific">Streptomyces hazeniae</name>
    <dbReference type="NCBI Taxonomy" id="3075538"/>
    <lineage>
        <taxon>Bacteria</taxon>
        <taxon>Bacillati</taxon>
        <taxon>Actinomycetota</taxon>
        <taxon>Actinomycetes</taxon>
        <taxon>Kitasatosporales</taxon>
        <taxon>Streptomycetaceae</taxon>
        <taxon>Streptomyces</taxon>
    </lineage>
</organism>
<sequence length="204" mass="22293">MLRIEAVEGHTMRKLTYFVAATVDGFIASPDSEHTMFQEGEDHGAWALAQMPETVPTAYRSLVPGLAEAGNRRFDTVLMGRGTYERGRRDGATSPYGHLRQYVVSTAMASAPDPAVEVVRGDPREFVRALKKEDGLDIWLCGGGKLAASLRDEIDELVVKINPVVIGAGVPLFDSAYAPQRYRVVSGQVFDSGVAVMTYARRDD</sequence>